<reference evidence="1 2" key="1">
    <citation type="journal article" date="2019" name="Commun. Biol.">
        <title>The bagworm genome reveals a unique fibroin gene that provides high tensile strength.</title>
        <authorList>
            <person name="Kono N."/>
            <person name="Nakamura H."/>
            <person name="Ohtoshi R."/>
            <person name="Tomita M."/>
            <person name="Numata K."/>
            <person name="Arakawa K."/>
        </authorList>
    </citation>
    <scope>NUCLEOTIDE SEQUENCE [LARGE SCALE GENOMIC DNA]</scope>
</reference>
<gene>
    <name evidence="1" type="ORF">EVAR_35769_1</name>
</gene>
<dbReference type="EMBL" id="BGZK01000606">
    <property type="protein sequence ID" value="GBP52580.1"/>
    <property type="molecule type" value="Genomic_DNA"/>
</dbReference>
<accession>A0A4C1WNZ2</accession>
<protein>
    <submittedName>
        <fullName evidence="1">Uncharacterized protein</fullName>
    </submittedName>
</protein>
<name>A0A4C1WNZ2_EUMVA</name>
<evidence type="ECO:0000313" key="1">
    <source>
        <dbReference type="EMBL" id="GBP52580.1"/>
    </source>
</evidence>
<keyword evidence="2" id="KW-1185">Reference proteome</keyword>
<proteinExistence type="predicted"/>
<sequence>MLWTSHALRGVDGERGRRVYLGHCIILYIDDRKCAYGAASHCSDERLIITFFAQAAQAARATRPETDRSREGAVDQFCLVLPGSMILGACTRIWNLHVPGSNPDHWRIEESIFYLIQTDPVAPLRARSAVGSGSWRYVHGDGRHWPAPTKVRSSRAGELTDGFLTRVKLNHSLLRYEEHVKRSVSETTNVVDSITENTQPLKILSR</sequence>
<dbReference type="Proteomes" id="UP000299102">
    <property type="component" value="Unassembled WGS sequence"/>
</dbReference>
<dbReference type="AlphaFoldDB" id="A0A4C1WNZ2"/>
<comment type="caution">
    <text evidence="1">The sequence shown here is derived from an EMBL/GenBank/DDBJ whole genome shotgun (WGS) entry which is preliminary data.</text>
</comment>
<organism evidence="1 2">
    <name type="scientific">Eumeta variegata</name>
    <name type="common">Bagworm moth</name>
    <name type="synonym">Eumeta japonica</name>
    <dbReference type="NCBI Taxonomy" id="151549"/>
    <lineage>
        <taxon>Eukaryota</taxon>
        <taxon>Metazoa</taxon>
        <taxon>Ecdysozoa</taxon>
        <taxon>Arthropoda</taxon>
        <taxon>Hexapoda</taxon>
        <taxon>Insecta</taxon>
        <taxon>Pterygota</taxon>
        <taxon>Neoptera</taxon>
        <taxon>Endopterygota</taxon>
        <taxon>Lepidoptera</taxon>
        <taxon>Glossata</taxon>
        <taxon>Ditrysia</taxon>
        <taxon>Tineoidea</taxon>
        <taxon>Psychidae</taxon>
        <taxon>Oiketicinae</taxon>
        <taxon>Eumeta</taxon>
    </lineage>
</organism>
<evidence type="ECO:0000313" key="2">
    <source>
        <dbReference type="Proteomes" id="UP000299102"/>
    </source>
</evidence>